<evidence type="ECO:0000313" key="2">
    <source>
        <dbReference type="EMBL" id="KAK0749040.1"/>
    </source>
</evidence>
<dbReference type="EMBL" id="JAUKUD010000003">
    <property type="protein sequence ID" value="KAK0749040.1"/>
    <property type="molecule type" value="Genomic_DNA"/>
</dbReference>
<gene>
    <name evidence="2" type="ORF">B0T18DRAFT_96611</name>
</gene>
<name>A0AA40K7U6_9PEZI</name>
<sequence>MRSAPNACILPKEMPAVQGQARSRPMRRQASQPKRDKRDSERQEKSKFRRRKRGKYILQLAGGQYTLHLAAAPRRRDPLALLALFAGWWRPPWRVCGWQGIGKTVEEQAAGMGCVWYGWDMAHVLGWGLRISTVGGLAAVVPVTTPAWRVLWLQWERDFYVWAMVGDGGCSVWIDSVPDEMRFDIDLPRFINDITPGDTLRWGILFSRQRQPRWRRAETAGSRWRHDDVSHPLLSIIAASTIRLSAVMMHTLLRDGITTKLCLASERMCT</sequence>
<reference evidence="2" key="1">
    <citation type="submission" date="2023-06" db="EMBL/GenBank/DDBJ databases">
        <title>Genome-scale phylogeny and comparative genomics of the fungal order Sordariales.</title>
        <authorList>
            <consortium name="Lawrence Berkeley National Laboratory"/>
            <person name="Hensen N."/>
            <person name="Bonometti L."/>
            <person name="Westerberg I."/>
            <person name="Brannstrom I.O."/>
            <person name="Guillou S."/>
            <person name="Cros-Aarteil S."/>
            <person name="Calhoun S."/>
            <person name="Haridas S."/>
            <person name="Kuo A."/>
            <person name="Mondo S."/>
            <person name="Pangilinan J."/>
            <person name="Riley R."/>
            <person name="LaButti K."/>
            <person name="Andreopoulos B."/>
            <person name="Lipzen A."/>
            <person name="Chen C."/>
            <person name="Yanf M."/>
            <person name="Daum C."/>
            <person name="Ng V."/>
            <person name="Clum A."/>
            <person name="Steindorff A."/>
            <person name="Ohm R."/>
            <person name="Martin F."/>
            <person name="Silar P."/>
            <person name="Natvig D."/>
            <person name="Lalanne C."/>
            <person name="Gautier V."/>
            <person name="Ament-velasquez S.L."/>
            <person name="Kruys A."/>
            <person name="Hutchinson M.I."/>
            <person name="Powell A.J."/>
            <person name="Barry K."/>
            <person name="Miller A.N."/>
            <person name="Grigoriev I.V."/>
            <person name="Debuchy R."/>
            <person name="Gladieux P."/>
            <person name="Thoren M.H."/>
            <person name="Johannesson H."/>
        </authorList>
    </citation>
    <scope>NUCLEOTIDE SEQUENCE</scope>
    <source>
        <strain evidence="2">SMH3187-1</strain>
    </source>
</reference>
<protein>
    <submittedName>
        <fullName evidence="2">Uncharacterized protein</fullName>
    </submittedName>
</protein>
<comment type="caution">
    <text evidence="2">The sequence shown here is derived from an EMBL/GenBank/DDBJ whole genome shotgun (WGS) entry which is preliminary data.</text>
</comment>
<dbReference type="Proteomes" id="UP001172155">
    <property type="component" value="Unassembled WGS sequence"/>
</dbReference>
<dbReference type="AlphaFoldDB" id="A0AA40K7U6"/>
<organism evidence="2 3">
    <name type="scientific">Schizothecium vesticola</name>
    <dbReference type="NCBI Taxonomy" id="314040"/>
    <lineage>
        <taxon>Eukaryota</taxon>
        <taxon>Fungi</taxon>
        <taxon>Dikarya</taxon>
        <taxon>Ascomycota</taxon>
        <taxon>Pezizomycotina</taxon>
        <taxon>Sordariomycetes</taxon>
        <taxon>Sordariomycetidae</taxon>
        <taxon>Sordariales</taxon>
        <taxon>Schizotheciaceae</taxon>
        <taxon>Schizothecium</taxon>
    </lineage>
</organism>
<keyword evidence="3" id="KW-1185">Reference proteome</keyword>
<evidence type="ECO:0000256" key="1">
    <source>
        <dbReference type="SAM" id="MobiDB-lite"/>
    </source>
</evidence>
<feature type="region of interest" description="Disordered" evidence="1">
    <location>
        <begin position="1"/>
        <end position="50"/>
    </location>
</feature>
<evidence type="ECO:0000313" key="3">
    <source>
        <dbReference type="Proteomes" id="UP001172155"/>
    </source>
</evidence>
<proteinExistence type="predicted"/>
<accession>A0AA40K7U6</accession>
<feature type="compositionally biased region" description="Basic and acidic residues" evidence="1">
    <location>
        <begin position="33"/>
        <end position="46"/>
    </location>
</feature>